<keyword evidence="1" id="KW-1133">Transmembrane helix</keyword>
<feature type="transmembrane region" description="Helical" evidence="1">
    <location>
        <begin position="121"/>
        <end position="139"/>
    </location>
</feature>
<keyword evidence="1" id="KW-0812">Transmembrane</keyword>
<evidence type="ECO:0000313" key="2">
    <source>
        <dbReference type="EMBL" id="AEB12399.1"/>
    </source>
</evidence>
<dbReference type="Proteomes" id="UP000007030">
    <property type="component" value="Chromosome"/>
</dbReference>
<feature type="transmembrane region" description="Helical" evidence="1">
    <location>
        <begin position="12"/>
        <end position="33"/>
    </location>
</feature>
<feature type="transmembrane region" description="Helical" evidence="1">
    <location>
        <begin position="183"/>
        <end position="210"/>
    </location>
</feature>
<evidence type="ECO:0000313" key="3">
    <source>
        <dbReference type="Proteomes" id="UP000007030"/>
    </source>
</evidence>
<feature type="transmembrane region" description="Helical" evidence="1">
    <location>
        <begin position="368"/>
        <end position="392"/>
    </location>
</feature>
<dbReference type="AlphaFoldDB" id="F2NKF0"/>
<dbReference type="KEGG" id="mhd:Marky_1664"/>
<sequence length="538" mass="60087">MKGWRWITAGALEVRYLLLALGIGLAFGGYFVLRYGGYWAEQDSQFFVLRVAWMIDAGRIFYPEAYTHGFAYPLWASTLSLLTGLDVGEMLRVYTPLLGNVFLALMGFVFFRNLLGSDRLGLVATMALFLVPELVFTVSRGNHEKLTVVFALLASLALYRGFVEMMGPRRWGVFVAWSLIYHLLAFVLITVNLVFGFLFVLAWSLAYLFLRGYAWGLGPRHRWVGPTAQRIALVIGTAWIMGYAVVWHVYPLAQVDLSLVRDAFEARFSPAEAGTLQEPLPNPYAAIEEDWVSVQAYSLITAFRWVLFAGSGITALVMLSRALLRRSTLRLPQSLLLALYVAFGLEMVGAVLADLAGLTPGSNLQVRVFSYFVLVAVPLWVIGATSFVQYLARWVPRPLLQGAVGLVIAFFAVSSLLKATLDPLVSNHWLVYHPAEVEAMRTWATNVNHKVLWVGAKHRLAYAWVQSYSEVLPGDNLMDGTIRGGPKPRATYAINSTLNQANMIALGVRIPPRLIGDRIYDNGVAQIYRRVSQTLYER</sequence>
<name>F2NKF0_MARHT</name>
<proteinExistence type="predicted"/>
<accession>F2NKF0</accession>
<dbReference type="eggNOG" id="ENOG502Z8K3">
    <property type="taxonomic scope" value="Bacteria"/>
</dbReference>
<feature type="transmembrane region" description="Helical" evidence="1">
    <location>
        <begin position="146"/>
        <end position="163"/>
    </location>
</feature>
<feature type="transmembrane region" description="Helical" evidence="1">
    <location>
        <begin position="231"/>
        <end position="250"/>
    </location>
</feature>
<feature type="transmembrane region" description="Helical" evidence="1">
    <location>
        <begin position="302"/>
        <end position="324"/>
    </location>
</feature>
<evidence type="ECO:0000256" key="1">
    <source>
        <dbReference type="SAM" id="Phobius"/>
    </source>
</evidence>
<feature type="transmembrane region" description="Helical" evidence="1">
    <location>
        <begin position="336"/>
        <end position="356"/>
    </location>
</feature>
<protein>
    <recommendedName>
        <fullName evidence="4">Glycosyltransferase RgtA/B/C/D-like domain-containing protein</fullName>
    </recommendedName>
</protein>
<keyword evidence="3" id="KW-1185">Reference proteome</keyword>
<organism evidence="2 3">
    <name type="scientific">Marinithermus hydrothermalis (strain DSM 14884 / JCM 11576 / T1)</name>
    <dbReference type="NCBI Taxonomy" id="869210"/>
    <lineage>
        <taxon>Bacteria</taxon>
        <taxon>Thermotogati</taxon>
        <taxon>Deinococcota</taxon>
        <taxon>Deinococci</taxon>
        <taxon>Thermales</taxon>
        <taxon>Thermaceae</taxon>
        <taxon>Marinithermus</taxon>
    </lineage>
</organism>
<dbReference type="RefSeq" id="WP_013704446.1">
    <property type="nucleotide sequence ID" value="NC_015387.1"/>
</dbReference>
<gene>
    <name evidence="2" type="ordered locus">Marky_1664</name>
</gene>
<keyword evidence="1" id="KW-0472">Membrane</keyword>
<feature type="transmembrane region" description="Helical" evidence="1">
    <location>
        <begin position="97"/>
        <end position="115"/>
    </location>
</feature>
<reference evidence="2 3" key="1">
    <citation type="journal article" date="2012" name="Stand. Genomic Sci.">
        <title>Complete genome sequence of the aerobic, heterotroph Marinithermus hydrothermalis type strain (T1(T)) from a deep-sea hydrothermal vent chimney.</title>
        <authorList>
            <person name="Copeland A."/>
            <person name="Gu W."/>
            <person name="Yasawong M."/>
            <person name="Lapidus A."/>
            <person name="Lucas S."/>
            <person name="Deshpande S."/>
            <person name="Pagani I."/>
            <person name="Tapia R."/>
            <person name="Cheng J.F."/>
            <person name="Goodwin L.A."/>
            <person name="Pitluck S."/>
            <person name="Liolios K."/>
            <person name="Ivanova N."/>
            <person name="Mavromatis K."/>
            <person name="Mikhailova N."/>
            <person name="Pati A."/>
            <person name="Chen A."/>
            <person name="Palaniappan K."/>
            <person name="Land M."/>
            <person name="Pan C."/>
            <person name="Brambilla E.M."/>
            <person name="Rohde M."/>
            <person name="Tindall B.J."/>
            <person name="Sikorski J."/>
            <person name="Goker M."/>
            <person name="Detter J.C."/>
            <person name="Bristow J."/>
            <person name="Eisen J.A."/>
            <person name="Markowitz V."/>
            <person name="Hugenholtz P."/>
            <person name="Kyrpides N.C."/>
            <person name="Klenk H.P."/>
            <person name="Woyke T."/>
        </authorList>
    </citation>
    <scope>NUCLEOTIDE SEQUENCE [LARGE SCALE GENOMIC DNA]</scope>
    <source>
        <strain evidence="3">DSM 14884 / JCM 11576 / T1</strain>
    </source>
</reference>
<dbReference type="HOGENOM" id="CLU_506050_0_0_0"/>
<feature type="transmembrane region" description="Helical" evidence="1">
    <location>
        <begin position="399"/>
        <end position="417"/>
    </location>
</feature>
<dbReference type="EMBL" id="CP002630">
    <property type="protein sequence ID" value="AEB12399.1"/>
    <property type="molecule type" value="Genomic_DNA"/>
</dbReference>
<dbReference type="STRING" id="869210.Marky_1664"/>
<dbReference type="OrthoDB" id="33901at2"/>
<evidence type="ECO:0008006" key="4">
    <source>
        <dbReference type="Google" id="ProtNLM"/>
    </source>
</evidence>